<protein>
    <submittedName>
        <fullName evidence="5">VWFA domain-containing protein</fullName>
    </submittedName>
</protein>
<evidence type="ECO:0000256" key="1">
    <source>
        <dbReference type="SAM" id="MobiDB-lite"/>
    </source>
</evidence>
<reference evidence="5" key="1">
    <citation type="submission" date="2022-11" db="UniProtKB">
        <authorList>
            <consortium name="WormBaseParasite"/>
        </authorList>
    </citation>
    <scope>IDENTIFICATION</scope>
</reference>
<accession>A0A914EGV8</accession>
<feature type="compositionally biased region" description="Low complexity" evidence="1">
    <location>
        <begin position="72"/>
        <end position="99"/>
    </location>
</feature>
<dbReference type="AlphaFoldDB" id="A0A914EGV8"/>
<keyword evidence="4" id="KW-1185">Reference proteome</keyword>
<feature type="domain" description="VWFA" evidence="3">
    <location>
        <begin position="128"/>
        <end position="326"/>
    </location>
</feature>
<keyword evidence="2" id="KW-1133">Transmembrane helix</keyword>
<proteinExistence type="predicted"/>
<dbReference type="InterPro" id="IPR002035">
    <property type="entry name" value="VWF_A"/>
</dbReference>
<dbReference type="PROSITE" id="PS50234">
    <property type="entry name" value="VWFA"/>
    <property type="match status" value="1"/>
</dbReference>
<dbReference type="WBParaSite" id="ACRNAN_scaffold8260.g13619.t1">
    <property type="protein sequence ID" value="ACRNAN_scaffold8260.g13619.t1"/>
    <property type="gene ID" value="ACRNAN_scaffold8260.g13619"/>
</dbReference>
<evidence type="ECO:0000313" key="5">
    <source>
        <dbReference type="WBParaSite" id="ACRNAN_scaffold8260.g13619.t1"/>
    </source>
</evidence>
<evidence type="ECO:0000256" key="2">
    <source>
        <dbReference type="SAM" id="Phobius"/>
    </source>
</evidence>
<dbReference type="Gene3D" id="3.40.50.410">
    <property type="entry name" value="von Willebrand factor, type A domain"/>
    <property type="match status" value="1"/>
</dbReference>
<dbReference type="InterPro" id="IPR036465">
    <property type="entry name" value="vWFA_dom_sf"/>
</dbReference>
<dbReference type="SUPFAM" id="SSF53300">
    <property type="entry name" value="vWA-like"/>
    <property type="match status" value="1"/>
</dbReference>
<name>A0A914EGV8_9BILA</name>
<evidence type="ECO:0000313" key="4">
    <source>
        <dbReference type="Proteomes" id="UP000887540"/>
    </source>
</evidence>
<sequence>MLGRIRTISYDLREGLKTSLSSPSKTVIIVGVVLILGVLILIAGGIMLGIGIHKSNQKEYIYITNEPVKDQSTITPPGGSQSTTTPGSGTNPSSQPQSTLTGNNASPTTPVPEYNLDNATVYSPIVADIVILLDISSATNATIVKDINDFFNQTFQAFNISTGPNSPGYIHFAILRIPGDSWGVALVAADFNTVTSIGLLQMALKNAAADPIYDPPVTAGQTLLNQALNVINGTNFLIDGGYRTSIQNHLAIYVTTNSAPSAADIALAQTLRGNSTYQFMALAYQSDGTNINALTQFVGGPYCVLQASSRPELLNTVPAYKLATKILTAWKNGTGDYFCNTSSIYY</sequence>
<keyword evidence="2" id="KW-0812">Transmembrane</keyword>
<organism evidence="4 5">
    <name type="scientific">Acrobeloides nanus</name>
    <dbReference type="NCBI Taxonomy" id="290746"/>
    <lineage>
        <taxon>Eukaryota</taxon>
        <taxon>Metazoa</taxon>
        <taxon>Ecdysozoa</taxon>
        <taxon>Nematoda</taxon>
        <taxon>Chromadorea</taxon>
        <taxon>Rhabditida</taxon>
        <taxon>Tylenchina</taxon>
        <taxon>Cephalobomorpha</taxon>
        <taxon>Cephaloboidea</taxon>
        <taxon>Cephalobidae</taxon>
        <taxon>Acrobeloides</taxon>
    </lineage>
</organism>
<feature type="region of interest" description="Disordered" evidence="1">
    <location>
        <begin position="71"/>
        <end position="112"/>
    </location>
</feature>
<dbReference type="Proteomes" id="UP000887540">
    <property type="component" value="Unplaced"/>
</dbReference>
<feature type="transmembrane region" description="Helical" evidence="2">
    <location>
        <begin position="27"/>
        <end position="50"/>
    </location>
</feature>
<keyword evidence="2" id="KW-0472">Membrane</keyword>
<evidence type="ECO:0000259" key="3">
    <source>
        <dbReference type="PROSITE" id="PS50234"/>
    </source>
</evidence>